<dbReference type="AlphaFoldDB" id="A0A0A8B444"/>
<feature type="region of interest" description="Disordered" evidence="1">
    <location>
        <begin position="22"/>
        <end position="45"/>
    </location>
</feature>
<protein>
    <recommendedName>
        <fullName evidence="5">Diheme cytochrome c NapB</fullName>
    </recommendedName>
</protein>
<evidence type="ECO:0008006" key="5">
    <source>
        <dbReference type="Google" id="ProtNLM"/>
    </source>
</evidence>
<dbReference type="STRING" id="1531429.JI75_05325"/>
<evidence type="ECO:0000256" key="2">
    <source>
        <dbReference type="SAM" id="SignalP"/>
    </source>
</evidence>
<reference evidence="3 4" key="2">
    <citation type="journal article" date="2015" name="Genome Announc.">
        <title>Complete Genome Sequence of Coriobacteriaceae Strain 68-1-3, a Novel Mucus-Degrading Isolate from the Swine Intestinal Tract.</title>
        <authorList>
            <person name="Looft T."/>
            <person name="Bayles D.O."/>
            <person name="Alt D.P."/>
            <person name="Stanton T.B."/>
        </authorList>
    </citation>
    <scope>NUCLEOTIDE SEQUENCE [LARGE SCALE GENOMIC DNA]</scope>
    <source>
        <strain evidence="3 4">68-1-3</strain>
    </source>
</reference>
<evidence type="ECO:0000313" key="4">
    <source>
        <dbReference type="Proteomes" id="UP000031121"/>
    </source>
</evidence>
<evidence type="ECO:0000256" key="1">
    <source>
        <dbReference type="SAM" id="MobiDB-lite"/>
    </source>
</evidence>
<dbReference type="InterPro" id="IPR036280">
    <property type="entry name" value="Multihaem_cyt_sf"/>
</dbReference>
<dbReference type="KEGG" id="cbac:JI75_05325"/>
<keyword evidence="4" id="KW-1185">Reference proteome</keyword>
<proteinExistence type="predicted"/>
<reference evidence="4" key="1">
    <citation type="submission" date="2014-08" db="EMBL/GenBank/DDBJ databases">
        <title>Coriobacteriaceae sp. complete genome.</title>
        <authorList>
            <person name="Looft T."/>
            <person name="Bayles D.O."/>
            <person name="Stanton T.B."/>
        </authorList>
    </citation>
    <scope>NUCLEOTIDE SEQUENCE [LARGE SCALE GENOMIC DNA]</scope>
    <source>
        <strain evidence="4">68-1-3</strain>
    </source>
</reference>
<dbReference type="Gene3D" id="1.10.1130.10">
    <property type="entry name" value="Flavocytochrome C3, Chain A"/>
    <property type="match status" value="1"/>
</dbReference>
<sequence length="109" mass="10974">MRKPIVIALSAGLVLALGAGAAGCAAPSGSPKASDTPPHAPALMPASHEGRFAELGAQGCYGCHGSSERADPLLASAPKMPADHYLGGAVDSREIDPVRTQCDTCHGQE</sequence>
<evidence type="ECO:0000313" key="3">
    <source>
        <dbReference type="EMBL" id="AJC12175.1"/>
    </source>
</evidence>
<feature type="compositionally biased region" description="Low complexity" evidence="1">
    <location>
        <begin position="22"/>
        <end position="34"/>
    </location>
</feature>
<organism evidence="3 4">
    <name type="scientific">Berryella intestinalis</name>
    <dbReference type="NCBI Taxonomy" id="1531429"/>
    <lineage>
        <taxon>Bacteria</taxon>
        <taxon>Bacillati</taxon>
        <taxon>Actinomycetota</taxon>
        <taxon>Coriobacteriia</taxon>
        <taxon>Eggerthellales</taxon>
        <taxon>Eggerthellaceae</taxon>
        <taxon>Berryella</taxon>
    </lineage>
</organism>
<name>A0A0A8B444_9ACTN</name>
<dbReference type="Proteomes" id="UP000031121">
    <property type="component" value="Chromosome"/>
</dbReference>
<dbReference type="SUPFAM" id="SSF48695">
    <property type="entry name" value="Multiheme cytochromes"/>
    <property type="match status" value="1"/>
</dbReference>
<dbReference type="EMBL" id="CP009302">
    <property type="protein sequence ID" value="AJC12175.1"/>
    <property type="molecule type" value="Genomic_DNA"/>
</dbReference>
<feature type="signal peptide" evidence="2">
    <location>
        <begin position="1"/>
        <end position="21"/>
    </location>
</feature>
<accession>A0A0A8B444</accession>
<dbReference type="HOGENOM" id="CLU_2167014_0_0_11"/>
<gene>
    <name evidence="3" type="ORF">JI75_05325</name>
</gene>
<dbReference type="OrthoDB" id="3197389at2"/>
<dbReference type="RefSeq" id="WP_039689308.1">
    <property type="nucleotide sequence ID" value="NZ_CP009302.1"/>
</dbReference>
<dbReference type="PROSITE" id="PS51257">
    <property type="entry name" value="PROKAR_LIPOPROTEIN"/>
    <property type="match status" value="1"/>
</dbReference>
<keyword evidence="2" id="KW-0732">Signal</keyword>
<feature type="chain" id="PRO_5002034552" description="Diheme cytochrome c NapB" evidence="2">
    <location>
        <begin position="22"/>
        <end position="109"/>
    </location>
</feature>